<evidence type="ECO:0000256" key="2">
    <source>
        <dbReference type="SAM" id="MobiDB-lite"/>
    </source>
</evidence>
<proteinExistence type="inferred from homology"/>
<comment type="similarity">
    <text evidence="1">Belongs to the WAPL family.</text>
</comment>
<dbReference type="OrthoDB" id="4097123at2759"/>
<dbReference type="InterPro" id="IPR022771">
    <property type="entry name" value="WAPL_C"/>
</dbReference>
<sequence length="922" mass="102291">MFKHTPKVTSKYGKRNSTAARRLARETSTEVSASEVFESRSSTPDDATSEGIKDEAEINVETSAEHDSNPAPAQADDYDPFAMPDSPPPTKPVATKLNTRRRERALQRQKELLARQADVKPPKPERRRRSTTPSKPVSSTNKSNRSSINMLSTPSTTNTPSSPPYSRSIENSPEPESEPKSAPALVPVLTYSSPLRKTTVSPVRVKATRISTEPVDDTHQDIQEDREKTPVLSNKRKLQAHEATEIKPPVPEVASTVEPQGTSLVSSNAGFSSFQASAGPGLSRATPETSFNVHEVSQAEKDAWGFLEEALPVIKKPKLVAQLSTRLDTSDSENEMETQADANPDINTMLASMSEQHNENGQTENDDSNDLKKWQAARPTFSFRKTYGAERSYLSTELPGMGQAEAGGLDIMDQLGLAKDEDDEIEEEPVVEDIGGSLKTVHDLRTSGTNTRFQDEVQYIIDGLSNGLSSKRSSLLELAEKCTDKDFIADFKVSSLPGELFQLVKDETDPITTFLVGLAVCSMMYGDKNIGLAASLIQFHGIVPLLLRMLPDNDDITLVIKRKSIGTSKVFQQMFLESLDKIRTKFLQHEENSSFSSTKSNVTFSRSLVALSAFVSLRGLDDKVDSMLISQLTAQKSIVEALFDFGESLEETLLPIFKVQGLIDGKESDDDEYDLETRRSNLYLLHLLTSQFEFMISSPGPSSVIVSVAELREPHRNFLLNLLQFSEVVVNNWGSENSELVNTFFVSILKFFILLTTNHEYHQVSSDKYSRIGKLFARIYEPVLAKRLVALLVKINDSSSMNLPQQSNLELFSWGLLINLCESERVCESLLESDTLGSLKKFIQARQLQSEPVKGHVFHCLGYQSLVIGLLITVKGGREFTSDEQELTRRGLVVFKDSLSESWGKGLKNQVTRVLASLEKIM</sequence>
<dbReference type="Gene3D" id="1.25.10.10">
    <property type="entry name" value="Leucine-rich Repeat Variant"/>
    <property type="match status" value="1"/>
</dbReference>
<accession>A0A0J9XIV7</accession>
<dbReference type="Proteomes" id="UP000242525">
    <property type="component" value="Unassembled WGS sequence"/>
</dbReference>
<dbReference type="Pfam" id="PF07814">
    <property type="entry name" value="WAPL"/>
    <property type="match status" value="1"/>
</dbReference>
<name>A0A0J9XIV7_GEOCN</name>
<dbReference type="InterPro" id="IPR011989">
    <property type="entry name" value="ARM-like"/>
</dbReference>
<evidence type="ECO:0000313" key="5">
    <source>
        <dbReference type="Proteomes" id="UP000242525"/>
    </source>
</evidence>
<dbReference type="InterPro" id="IPR039874">
    <property type="entry name" value="WAPL"/>
</dbReference>
<reference evidence="4" key="1">
    <citation type="submission" date="2014-03" db="EMBL/GenBank/DDBJ databases">
        <authorList>
            <person name="Casaregola S."/>
        </authorList>
    </citation>
    <scope>NUCLEOTIDE SEQUENCE [LARGE SCALE GENOMIC DNA]</scope>
    <source>
        <strain evidence="4">CLIB 918</strain>
    </source>
</reference>
<feature type="compositionally biased region" description="Polar residues" evidence="2">
    <location>
        <begin position="131"/>
        <end position="151"/>
    </location>
</feature>
<dbReference type="PANTHER" id="PTHR22100:SF13">
    <property type="entry name" value="WINGS APART-LIKE PROTEIN HOMOLOG"/>
    <property type="match status" value="1"/>
</dbReference>
<evidence type="ECO:0000259" key="3">
    <source>
        <dbReference type="Pfam" id="PF07814"/>
    </source>
</evidence>
<protein>
    <recommendedName>
        <fullName evidence="3">Wings apart-like protein C-terminal domain-containing protein</fullName>
    </recommendedName>
</protein>
<dbReference type="EMBL" id="CCBN010000020">
    <property type="protein sequence ID" value="CDO57352.1"/>
    <property type="molecule type" value="Genomic_DNA"/>
</dbReference>
<dbReference type="PANTHER" id="PTHR22100">
    <property type="entry name" value="WINGS APART-LIKE PROTEIN HOMOLOG"/>
    <property type="match status" value="1"/>
</dbReference>
<dbReference type="STRING" id="1173061.A0A0J9XIV7"/>
<evidence type="ECO:0000313" key="4">
    <source>
        <dbReference type="EMBL" id="CDO57352.1"/>
    </source>
</evidence>
<dbReference type="AlphaFoldDB" id="A0A0J9XIV7"/>
<organism evidence="4 5">
    <name type="scientific">Geotrichum candidum</name>
    <name type="common">Oospora lactis</name>
    <name type="synonym">Dipodascus geotrichum</name>
    <dbReference type="NCBI Taxonomy" id="1173061"/>
    <lineage>
        <taxon>Eukaryota</taxon>
        <taxon>Fungi</taxon>
        <taxon>Dikarya</taxon>
        <taxon>Ascomycota</taxon>
        <taxon>Saccharomycotina</taxon>
        <taxon>Dipodascomycetes</taxon>
        <taxon>Dipodascales</taxon>
        <taxon>Dipodascaceae</taxon>
        <taxon>Geotrichum</taxon>
    </lineage>
</organism>
<keyword evidence="5" id="KW-1185">Reference proteome</keyword>
<feature type="region of interest" description="Disordered" evidence="2">
    <location>
        <begin position="1"/>
        <end position="259"/>
    </location>
</feature>
<feature type="compositionally biased region" description="Polar residues" evidence="2">
    <location>
        <begin position="190"/>
        <end position="201"/>
    </location>
</feature>
<gene>
    <name evidence="4" type="ORF">BN980_GECA20s01704g</name>
</gene>
<comment type="caution">
    <text evidence="4">The sequence shown here is derived from an EMBL/GenBank/DDBJ whole genome shotgun (WGS) entry which is preliminary data.</text>
</comment>
<feature type="domain" description="Wings apart-like protein C-terminal" evidence="3">
    <location>
        <begin position="438"/>
        <end position="691"/>
    </location>
</feature>
<evidence type="ECO:0000256" key="1">
    <source>
        <dbReference type="ARBA" id="ARBA00006854"/>
    </source>
</evidence>
<feature type="compositionally biased region" description="Basic and acidic residues" evidence="2">
    <location>
        <begin position="216"/>
        <end position="229"/>
    </location>
</feature>
<feature type="compositionally biased region" description="Basic and acidic residues" evidence="2">
    <location>
        <begin position="104"/>
        <end position="124"/>
    </location>
</feature>